<evidence type="ECO:0000313" key="5">
    <source>
        <dbReference type="Proteomes" id="UP000439550"/>
    </source>
</evidence>
<feature type="domain" description="HTH tetR-type" evidence="3">
    <location>
        <begin position="5"/>
        <end position="65"/>
    </location>
</feature>
<sequence length="187" mass="21657">MNQTEKKQNAVLKTTLQLINEKAISDITVDEIAQLAEVSKVTLFKYFKNKNHLMNVVLIQALQQMVQKIDAIIESDLDFESTYRAVVALEREQLYQYRPFFSENLMFQYSKSPDFFDDETLKSQSKIYEALFHKGKSEGVIDANFSKSDFMMLITIFMEGMKKISAEQLFEKTETLTQFFLHGLSGS</sequence>
<comment type="caution">
    <text evidence="4">The sequence shown here is derived from an EMBL/GenBank/DDBJ whole genome shotgun (WGS) entry which is preliminary data.</text>
</comment>
<dbReference type="SUPFAM" id="SSF46689">
    <property type="entry name" value="Homeodomain-like"/>
    <property type="match status" value="1"/>
</dbReference>
<evidence type="ECO:0000256" key="2">
    <source>
        <dbReference type="PROSITE-ProRule" id="PRU00335"/>
    </source>
</evidence>
<protein>
    <submittedName>
        <fullName evidence="4">TetR family transcriptional regulator</fullName>
    </submittedName>
</protein>
<dbReference type="PRINTS" id="PR00455">
    <property type="entry name" value="HTHTETR"/>
</dbReference>
<name>A0A7X1Z9B9_9LACT</name>
<keyword evidence="1 2" id="KW-0238">DNA-binding</keyword>
<dbReference type="Proteomes" id="UP000439550">
    <property type="component" value="Unassembled WGS sequence"/>
</dbReference>
<dbReference type="InterPro" id="IPR050624">
    <property type="entry name" value="HTH-type_Tx_Regulator"/>
</dbReference>
<dbReference type="GO" id="GO:0003677">
    <property type="term" value="F:DNA binding"/>
    <property type="evidence" value="ECO:0007669"/>
    <property type="project" value="UniProtKB-UniRule"/>
</dbReference>
<proteinExistence type="predicted"/>
<dbReference type="AlphaFoldDB" id="A0A7X1Z9B9"/>
<dbReference type="Pfam" id="PF00440">
    <property type="entry name" value="TetR_N"/>
    <property type="match status" value="1"/>
</dbReference>
<reference evidence="4 5" key="1">
    <citation type="submission" date="2019-10" db="EMBL/GenBank/DDBJ databases">
        <authorList>
            <person name="Dong K."/>
        </authorList>
    </citation>
    <scope>NUCLEOTIDE SEQUENCE [LARGE SCALE GENOMIC DNA]</scope>
    <source>
        <strain evidence="4 5">DSM 28960</strain>
    </source>
</reference>
<keyword evidence="5" id="KW-1185">Reference proteome</keyword>
<dbReference type="PANTHER" id="PTHR43479">
    <property type="entry name" value="ACREF/ENVCD OPERON REPRESSOR-RELATED"/>
    <property type="match status" value="1"/>
</dbReference>
<evidence type="ECO:0000259" key="3">
    <source>
        <dbReference type="PROSITE" id="PS50977"/>
    </source>
</evidence>
<organism evidence="4 5">
    <name type="scientific">Lactococcus hircilactis</name>
    <dbReference type="NCBI Taxonomy" id="1494462"/>
    <lineage>
        <taxon>Bacteria</taxon>
        <taxon>Bacillati</taxon>
        <taxon>Bacillota</taxon>
        <taxon>Bacilli</taxon>
        <taxon>Lactobacillales</taxon>
        <taxon>Streptococcaceae</taxon>
        <taxon>Lactococcus</taxon>
    </lineage>
</organism>
<accession>A0A7X1Z9B9</accession>
<dbReference type="InterPro" id="IPR009057">
    <property type="entry name" value="Homeodomain-like_sf"/>
</dbReference>
<dbReference type="InterPro" id="IPR001647">
    <property type="entry name" value="HTH_TetR"/>
</dbReference>
<dbReference type="PROSITE" id="PS50977">
    <property type="entry name" value="HTH_TETR_2"/>
    <property type="match status" value="1"/>
</dbReference>
<dbReference type="OrthoDB" id="9780939at2"/>
<evidence type="ECO:0000256" key="1">
    <source>
        <dbReference type="ARBA" id="ARBA00023125"/>
    </source>
</evidence>
<gene>
    <name evidence="4" type="ORF">GHI93_02880</name>
</gene>
<dbReference type="EMBL" id="WITJ01000003">
    <property type="protein sequence ID" value="MQW38895.1"/>
    <property type="molecule type" value="Genomic_DNA"/>
</dbReference>
<feature type="DNA-binding region" description="H-T-H motif" evidence="2">
    <location>
        <begin position="28"/>
        <end position="47"/>
    </location>
</feature>
<dbReference type="PANTHER" id="PTHR43479:SF11">
    <property type="entry name" value="ACREF_ENVCD OPERON REPRESSOR-RELATED"/>
    <property type="match status" value="1"/>
</dbReference>
<dbReference type="RefSeq" id="WP_153495423.1">
    <property type="nucleotide sequence ID" value="NZ_CAXYUY010000001.1"/>
</dbReference>
<dbReference type="Gene3D" id="1.10.357.10">
    <property type="entry name" value="Tetracycline Repressor, domain 2"/>
    <property type="match status" value="1"/>
</dbReference>
<evidence type="ECO:0000313" key="4">
    <source>
        <dbReference type="EMBL" id="MQW38895.1"/>
    </source>
</evidence>